<dbReference type="EMBL" id="GDIQ01030132">
    <property type="protein sequence ID" value="JAN64605.1"/>
    <property type="molecule type" value="Transcribed_RNA"/>
</dbReference>
<accession>A0A0P4YYN9</accession>
<reference evidence="2" key="2">
    <citation type="submission" date="2015-10" db="EMBL/GenBank/DDBJ databases">
        <title>EvidentialGene: Evidence-directed Construction of Complete mRNA Transcriptomes without Genomes.</title>
        <authorList>
            <person name="Gilbert D.G."/>
        </authorList>
    </citation>
    <scope>NUCLEOTIDE SEQUENCE</scope>
</reference>
<dbReference type="EMBL" id="GDIP01220250">
    <property type="protein sequence ID" value="JAJ03152.1"/>
    <property type="molecule type" value="Transcribed_RNA"/>
</dbReference>
<proteinExistence type="predicted"/>
<dbReference type="AlphaFoldDB" id="A0A0P4YYN9"/>
<reference evidence="1" key="1">
    <citation type="submission" date="2015-10" db="EMBL/GenBank/DDBJ databases">
        <title>Daphnia magna gene sets from two clonal populations assembled and annotated with EvidentialGene.</title>
        <authorList>
            <person name="Gilbert D."/>
            <person name="Podicheti R."/>
            <person name="Orsini L."/>
            <person name="Colbourne J."/>
            <person name="Pfrender M."/>
        </authorList>
    </citation>
    <scope>NUCLEOTIDE SEQUENCE</scope>
</reference>
<protein>
    <submittedName>
        <fullName evidence="1">Uncharacterized protein</fullName>
    </submittedName>
</protein>
<reference evidence="1" key="3">
    <citation type="submission" date="2015-10" db="EMBL/GenBank/DDBJ databases">
        <authorList>
            <person name="Gilbert D.G."/>
        </authorList>
    </citation>
    <scope>NUCLEOTIDE SEQUENCE</scope>
</reference>
<sequence length="121" mass="14252">MFCFLLSRMRKNQWAYRLEYNIILNSQFVFISVARTDSHMFDISFNPSFLFQPFHQIAARERFICCGVTVCGRYSQPVRPTDHLTMFVYALGQLNLDQSMNSRSLSRFPRYQKPFSASLSL</sequence>
<evidence type="ECO:0000313" key="2">
    <source>
        <dbReference type="EMBL" id="JAN64605.1"/>
    </source>
</evidence>
<organism evidence="1">
    <name type="scientific">Daphnia magna</name>
    <dbReference type="NCBI Taxonomy" id="35525"/>
    <lineage>
        <taxon>Eukaryota</taxon>
        <taxon>Metazoa</taxon>
        <taxon>Ecdysozoa</taxon>
        <taxon>Arthropoda</taxon>
        <taxon>Crustacea</taxon>
        <taxon>Branchiopoda</taxon>
        <taxon>Diplostraca</taxon>
        <taxon>Cladocera</taxon>
        <taxon>Anomopoda</taxon>
        <taxon>Daphniidae</taxon>
        <taxon>Daphnia</taxon>
    </lineage>
</organism>
<name>A0A0P4YYN9_9CRUS</name>
<evidence type="ECO:0000313" key="1">
    <source>
        <dbReference type="EMBL" id="JAJ03152.1"/>
    </source>
</evidence>